<feature type="signal peptide" evidence="3">
    <location>
        <begin position="1"/>
        <end position="18"/>
    </location>
</feature>
<dbReference type="AlphaFoldDB" id="A0A917HYE4"/>
<accession>A0A917HYE4</accession>
<protein>
    <recommendedName>
        <fullName evidence="4">Histidine kinase domain-containing protein</fullName>
    </recommendedName>
</protein>
<organism evidence="5 6">
    <name type="scientific">Polaribacter pacificus</name>
    <dbReference type="NCBI Taxonomy" id="1775173"/>
    <lineage>
        <taxon>Bacteria</taxon>
        <taxon>Pseudomonadati</taxon>
        <taxon>Bacteroidota</taxon>
        <taxon>Flavobacteriia</taxon>
        <taxon>Flavobacteriales</taxon>
        <taxon>Flavobacteriaceae</taxon>
    </lineage>
</organism>
<evidence type="ECO:0000256" key="3">
    <source>
        <dbReference type="SAM" id="SignalP"/>
    </source>
</evidence>
<keyword evidence="2" id="KW-0812">Transmembrane</keyword>
<dbReference type="InterPro" id="IPR036890">
    <property type="entry name" value="HATPase_C_sf"/>
</dbReference>
<keyword evidence="1" id="KW-0175">Coiled coil</keyword>
<dbReference type="PROSITE" id="PS50109">
    <property type="entry name" value="HIS_KIN"/>
    <property type="match status" value="1"/>
</dbReference>
<reference evidence="5" key="2">
    <citation type="submission" date="2020-09" db="EMBL/GenBank/DDBJ databases">
        <authorList>
            <person name="Sun Q."/>
            <person name="Zhou Y."/>
        </authorList>
    </citation>
    <scope>NUCLEOTIDE SEQUENCE</scope>
    <source>
        <strain evidence="5">CGMCC 1.15763</strain>
    </source>
</reference>
<dbReference type="SMART" id="SM00387">
    <property type="entry name" value="HATPase_c"/>
    <property type="match status" value="1"/>
</dbReference>
<feature type="chain" id="PRO_5036974865" description="Histidine kinase domain-containing protein" evidence="3">
    <location>
        <begin position="19"/>
        <end position="645"/>
    </location>
</feature>
<dbReference type="Pfam" id="PF07568">
    <property type="entry name" value="HisKA_2"/>
    <property type="match status" value="1"/>
</dbReference>
<evidence type="ECO:0000259" key="4">
    <source>
        <dbReference type="PROSITE" id="PS50109"/>
    </source>
</evidence>
<evidence type="ECO:0000256" key="1">
    <source>
        <dbReference type="SAM" id="Coils"/>
    </source>
</evidence>
<proteinExistence type="predicted"/>
<dbReference type="InterPro" id="IPR005467">
    <property type="entry name" value="His_kinase_dom"/>
</dbReference>
<dbReference type="InterPro" id="IPR011495">
    <property type="entry name" value="Sig_transdc_His_kin_sub2_dim/P"/>
</dbReference>
<gene>
    <name evidence="5" type="ORF">GCM10011416_09420</name>
</gene>
<evidence type="ECO:0000256" key="2">
    <source>
        <dbReference type="SAM" id="Phobius"/>
    </source>
</evidence>
<dbReference type="PANTHER" id="PTHR43065:SF23">
    <property type="entry name" value="SENSOR HISTIDINE KINASE PDTAS"/>
    <property type="match status" value="1"/>
</dbReference>
<dbReference type="Gene3D" id="3.30.450.20">
    <property type="entry name" value="PAS domain"/>
    <property type="match status" value="1"/>
</dbReference>
<dbReference type="Proteomes" id="UP000633278">
    <property type="component" value="Unassembled WGS sequence"/>
</dbReference>
<keyword evidence="2" id="KW-0472">Membrane</keyword>
<keyword evidence="3" id="KW-0732">Signal</keyword>
<dbReference type="PANTHER" id="PTHR43065">
    <property type="entry name" value="SENSOR HISTIDINE KINASE"/>
    <property type="match status" value="1"/>
</dbReference>
<feature type="transmembrane region" description="Helical" evidence="2">
    <location>
        <begin position="398"/>
        <end position="418"/>
    </location>
</feature>
<feature type="coiled-coil region" evidence="1">
    <location>
        <begin position="420"/>
        <end position="447"/>
    </location>
</feature>
<reference evidence="5" key="1">
    <citation type="journal article" date="2014" name="Int. J. Syst. Evol. Microbiol.">
        <title>Complete genome sequence of Corynebacterium casei LMG S-19264T (=DSM 44701T), isolated from a smear-ripened cheese.</title>
        <authorList>
            <consortium name="US DOE Joint Genome Institute (JGI-PGF)"/>
            <person name="Walter F."/>
            <person name="Albersmeier A."/>
            <person name="Kalinowski J."/>
            <person name="Ruckert C."/>
        </authorList>
    </citation>
    <scope>NUCLEOTIDE SEQUENCE</scope>
    <source>
        <strain evidence="5">CGMCC 1.15763</strain>
    </source>
</reference>
<comment type="caution">
    <text evidence="5">The sequence shown here is derived from an EMBL/GenBank/DDBJ whole genome shotgun (WGS) entry which is preliminary data.</text>
</comment>
<evidence type="ECO:0000313" key="5">
    <source>
        <dbReference type="EMBL" id="GGG94229.1"/>
    </source>
</evidence>
<keyword evidence="6" id="KW-1185">Reference proteome</keyword>
<dbReference type="InterPro" id="IPR003594">
    <property type="entry name" value="HATPase_dom"/>
</dbReference>
<sequence length="645" mass="74696">MKFTLRLFLLFFYSYTTAQVVLPKISELPETKIKIEKFIIESQLDSASYYLRQLEEDDYDKEIYTELIEGNQISYKDFYSFVSRLGNRRSLYYDKVSDFINRFLIPPTDTKKINLDYVEIKWTQITKLRDDVSLEKASKEQEKALQYVSKFDPSDKDVQRTLIKMNTHPIVMYLIQKDIKKGKELTLQSLETARQLGDIQLEIGFLYHLSDFLLLERNLDEYIKISEESLLLEEKLPRVSSYYHSTVEHLIDAYIFKGGHNERVVSLIHILNDDFETTMYTSILYAKLITKLEKNSPLKNEILQKFEAKDIPTLVGKLDILGKNLNSNDLFRLYTECSNVLEVYGFYPQAIAYKDKAIELNRKIYSEELSNSLANFKTEQAVAVKEKEIDFEKEKTKLYGVIAGLAGLFLLISLYVIIKMRKQSKELSEKNRIIKKALKEKEFLIKEVHHRVKNNFQVVSSLLELQSKGIEDKKALELANEGKNRVKSMALIHQKLYQNNTGLVDFDEYIRLLVKELSSLNTDGKEVQTNIESKHMFFDVDTAIPLGLIINEIITNSYKYAFSKDRSNTLDISIQKDGDDDYTLTVSDNGPGIDSAVETRKSKSLGLRLISRLVKQLQGTLEQTNSGGAKFTIHFKDIRIRHAVD</sequence>
<dbReference type="Pfam" id="PF02518">
    <property type="entry name" value="HATPase_c"/>
    <property type="match status" value="1"/>
</dbReference>
<evidence type="ECO:0000313" key="6">
    <source>
        <dbReference type="Proteomes" id="UP000633278"/>
    </source>
</evidence>
<dbReference type="RefSeq" id="WP_188598115.1">
    <property type="nucleotide sequence ID" value="NZ_BMJW01000001.1"/>
</dbReference>
<keyword evidence="2" id="KW-1133">Transmembrane helix</keyword>
<feature type="domain" description="Histidine kinase" evidence="4">
    <location>
        <begin position="447"/>
        <end position="639"/>
    </location>
</feature>
<name>A0A917HYE4_9FLAO</name>
<dbReference type="Gene3D" id="3.30.565.10">
    <property type="entry name" value="Histidine kinase-like ATPase, C-terminal domain"/>
    <property type="match status" value="1"/>
</dbReference>
<dbReference type="SUPFAM" id="SSF55874">
    <property type="entry name" value="ATPase domain of HSP90 chaperone/DNA topoisomerase II/histidine kinase"/>
    <property type="match status" value="1"/>
</dbReference>
<dbReference type="EMBL" id="BMJW01000001">
    <property type="protein sequence ID" value="GGG94229.1"/>
    <property type="molecule type" value="Genomic_DNA"/>
</dbReference>